<comment type="function">
    <text evidence="3 6">Allows the formation of correctly charged Asn-tRNA(Asn) or Gln-tRNA(Gln) through the transamidation of misacylated Asp-tRNA(Asn) or Glu-tRNA(Gln) in organisms which lack either or both of asparaginyl-tRNA or glutaminyl-tRNA synthetases. The reaction takes place in the presence of glutamine and ATP through an activated phospho-Asp-tRNA(Asn) or phospho-Glu-tRNA(Gln).</text>
</comment>
<evidence type="ECO:0000256" key="1">
    <source>
        <dbReference type="ARBA" id="ARBA00010757"/>
    </source>
</evidence>
<evidence type="ECO:0000256" key="2">
    <source>
        <dbReference type="ARBA" id="ARBA00011123"/>
    </source>
</evidence>
<comment type="catalytic activity">
    <reaction evidence="4 6">
        <text>L-aspartyl-tRNA(Asn) + L-glutamine + ATP + H2O = L-asparaginyl-tRNA(Asn) + L-glutamate + ADP + phosphate + 2 H(+)</text>
        <dbReference type="Rhea" id="RHEA:14513"/>
        <dbReference type="Rhea" id="RHEA-COMP:9674"/>
        <dbReference type="Rhea" id="RHEA-COMP:9677"/>
        <dbReference type="ChEBI" id="CHEBI:15377"/>
        <dbReference type="ChEBI" id="CHEBI:15378"/>
        <dbReference type="ChEBI" id="CHEBI:29985"/>
        <dbReference type="ChEBI" id="CHEBI:30616"/>
        <dbReference type="ChEBI" id="CHEBI:43474"/>
        <dbReference type="ChEBI" id="CHEBI:58359"/>
        <dbReference type="ChEBI" id="CHEBI:78515"/>
        <dbReference type="ChEBI" id="CHEBI:78516"/>
        <dbReference type="ChEBI" id="CHEBI:456216"/>
    </reaction>
</comment>
<dbReference type="GO" id="GO:0005524">
    <property type="term" value="F:ATP binding"/>
    <property type="evidence" value="ECO:0007669"/>
    <property type="project" value="UniProtKB-KW"/>
</dbReference>
<evidence type="ECO:0000256" key="4">
    <source>
        <dbReference type="ARBA" id="ARBA00047380"/>
    </source>
</evidence>
<dbReference type="AlphaFoldDB" id="A0A0C2DJQ3"/>
<keyword evidence="6" id="KW-0436">Ligase</keyword>
<proteinExistence type="inferred from homology"/>
<evidence type="ECO:0000313" key="8">
    <source>
        <dbReference type="EMBL" id="KIH70213.1"/>
    </source>
</evidence>
<keyword evidence="8" id="KW-0808">Transferase</keyword>
<dbReference type="GO" id="GO:0050567">
    <property type="term" value="F:glutaminyl-tRNA synthase (glutamine-hydrolyzing) activity"/>
    <property type="evidence" value="ECO:0007669"/>
    <property type="project" value="UniProtKB-UniRule"/>
</dbReference>
<dbReference type="GO" id="GO:0006450">
    <property type="term" value="P:regulation of translational fidelity"/>
    <property type="evidence" value="ECO:0007669"/>
    <property type="project" value="InterPro"/>
</dbReference>
<dbReference type="RefSeq" id="WP_040106417.1">
    <property type="nucleotide sequence ID" value="NZ_BMCA01000003.1"/>
</dbReference>
<organism evidence="8 10">
    <name type="scientific">Salinicoccus roseus</name>
    <dbReference type="NCBI Taxonomy" id="45670"/>
    <lineage>
        <taxon>Bacteria</taxon>
        <taxon>Bacillati</taxon>
        <taxon>Bacillota</taxon>
        <taxon>Bacilli</taxon>
        <taxon>Bacillales</taxon>
        <taxon>Staphylococcaceae</taxon>
        <taxon>Salinicoccus</taxon>
    </lineage>
</organism>
<name>A0A0C2DJQ3_9STAP</name>
<dbReference type="OrthoDB" id="9813938at2"/>
<dbReference type="GO" id="GO:0070681">
    <property type="term" value="P:glutaminyl-tRNAGln biosynthesis via transamidation"/>
    <property type="evidence" value="ECO:0007669"/>
    <property type="project" value="TreeGrafter"/>
</dbReference>
<dbReference type="HAMAP" id="MF_00122">
    <property type="entry name" value="GatC"/>
    <property type="match status" value="1"/>
</dbReference>
<comment type="caution">
    <text evidence="8">The sequence shown here is derived from an EMBL/GenBank/DDBJ whole genome shotgun (WGS) entry which is preliminary data.</text>
</comment>
<evidence type="ECO:0000256" key="3">
    <source>
        <dbReference type="ARBA" id="ARBA00024799"/>
    </source>
</evidence>
<comment type="similarity">
    <text evidence="1 6">Belongs to the GatC family.</text>
</comment>
<evidence type="ECO:0000256" key="6">
    <source>
        <dbReference type="HAMAP-Rule" id="MF_00122"/>
    </source>
</evidence>
<sequence length="96" mass="10854">MSEINLDTVKHVANLARIEIQDEKAAEAFTKELDKIVDYAHLLDEVDLSETEPMFHALDLTNVMREDVPSEPLSQEEAMSNAKSTKDGHFKVPKML</sequence>
<comment type="subunit">
    <text evidence="2 6">Heterotrimer of A, B and C subunits.</text>
</comment>
<dbReference type="Proteomes" id="UP000031546">
    <property type="component" value="Unassembled WGS sequence"/>
</dbReference>
<comment type="catalytic activity">
    <reaction evidence="5 6">
        <text>L-glutamyl-tRNA(Gln) + L-glutamine + ATP + H2O = L-glutaminyl-tRNA(Gln) + L-glutamate + ADP + phosphate + H(+)</text>
        <dbReference type="Rhea" id="RHEA:17521"/>
        <dbReference type="Rhea" id="RHEA-COMP:9681"/>
        <dbReference type="Rhea" id="RHEA-COMP:9684"/>
        <dbReference type="ChEBI" id="CHEBI:15377"/>
        <dbReference type="ChEBI" id="CHEBI:15378"/>
        <dbReference type="ChEBI" id="CHEBI:29985"/>
        <dbReference type="ChEBI" id="CHEBI:30616"/>
        <dbReference type="ChEBI" id="CHEBI:43474"/>
        <dbReference type="ChEBI" id="CHEBI:58359"/>
        <dbReference type="ChEBI" id="CHEBI:78520"/>
        <dbReference type="ChEBI" id="CHEBI:78521"/>
        <dbReference type="ChEBI" id="CHEBI:456216"/>
    </reaction>
</comment>
<keyword evidence="6" id="KW-0648">Protein biosynthesis</keyword>
<evidence type="ECO:0000256" key="7">
    <source>
        <dbReference type="SAM" id="MobiDB-lite"/>
    </source>
</evidence>
<keyword evidence="6" id="KW-0067">ATP-binding</keyword>
<keyword evidence="6" id="KW-0547">Nucleotide-binding</keyword>
<dbReference type="Proteomes" id="UP000527860">
    <property type="component" value="Unassembled WGS sequence"/>
</dbReference>
<dbReference type="GeneID" id="77845823"/>
<dbReference type="Gene3D" id="1.10.20.60">
    <property type="entry name" value="Glu-tRNAGln amidotransferase C subunit, N-terminal domain"/>
    <property type="match status" value="1"/>
</dbReference>
<gene>
    <name evidence="6 9" type="primary">gatC</name>
    <name evidence="9" type="ORF">F7P68_0011060</name>
    <name evidence="8" type="ORF">SN16_09665</name>
</gene>
<reference evidence="9" key="3">
    <citation type="submission" date="2022-12" db="EMBL/GenBank/DDBJ databases">
        <title>Genome analysis and biological profiling of marine Salinicoccus roseus MOSEL-ME25.</title>
        <authorList>
            <person name="Mirza F.T."/>
            <person name="Xie Y."/>
            <person name="Shinwari Z.K."/>
        </authorList>
    </citation>
    <scope>NUCLEOTIDE SEQUENCE</scope>
    <source>
        <strain evidence="9">MOSEL-ME25</strain>
    </source>
</reference>
<reference evidence="9" key="2">
    <citation type="submission" date="2020-04" db="EMBL/GenBank/DDBJ databases">
        <authorList>
            <person name="Tanveer F."/>
            <person name="Xie Y."/>
            <person name="Shinwari Z.K."/>
        </authorList>
    </citation>
    <scope>NUCLEOTIDE SEQUENCE</scope>
    <source>
        <strain evidence="9">MOSEL-ME25</strain>
    </source>
</reference>
<dbReference type="PANTHER" id="PTHR15004">
    <property type="entry name" value="GLUTAMYL-TRNA(GLN) AMIDOTRANSFERASE SUBUNIT C, MITOCHONDRIAL"/>
    <property type="match status" value="1"/>
</dbReference>
<protein>
    <recommendedName>
        <fullName evidence="6">Aspartyl/glutamyl-tRNA(Asn/Gln) amidotransferase subunit C</fullName>
        <shortName evidence="6">Asp/Glu-ADT subunit C</shortName>
        <ecNumber evidence="6">6.3.5.-</ecNumber>
    </recommendedName>
</protein>
<dbReference type="InterPro" id="IPR003837">
    <property type="entry name" value="GatC"/>
</dbReference>
<reference evidence="8 10" key="1">
    <citation type="submission" date="2015-01" db="EMBL/GenBank/DDBJ databases">
        <title>Genome sequences of high lactate-tolerant strain Salinicoccus roseus W12 with industrial interest.</title>
        <authorList>
            <person name="Wang H."/>
            <person name="Yu B."/>
        </authorList>
    </citation>
    <scope>NUCLEOTIDE SEQUENCE [LARGE SCALE GENOMIC DNA]</scope>
    <source>
        <strain evidence="8 10">W12</strain>
    </source>
</reference>
<dbReference type="SUPFAM" id="SSF141000">
    <property type="entry name" value="Glu-tRNAGln amidotransferase C subunit"/>
    <property type="match status" value="1"/>
</dbReference>
<evidence type="ECO:0000313" key="9">
    <source>
        <dbReference type="EMBL" id="MDB0581068.1"/>
    </source>
</evidence>
<dbReference type="GO" id="GO:0016740">
    <property type="term" value="F:transferase activity"/>
    <property type="evidence" value="ECO:0007669"/>
    <property type="project" value="UniProtKB-KW"/>
</dbReference>
<dbReference type="GO" id="GO:0006412">
    <property type="term" value="P:translation"/>
    <property type="evidence" value="ECO:0007669"/>
    <property type="project" value="UniProtKB-UniRule"/>
</dbReference>
<accession>A0A0C2DJQ3</accession>
<dbReference type="STRING" id="45670.SN16_09665"/>
<dbReference type="EC" id="6.3.5.-" evidence="6"/>
<evidence type="ECO:0000313" key="10">
    <source>
        <dbReference type="Proteomes" id="UP000031546"/>
    </source>
</evidence>
<dbReference type="EMBL" id="JABEVU030000001">
    <property type="protein sequence ID" value="MDB0581068.1"/>
    <property type="molecule type" value="Genomic_DNA"/>
</dbReference>
<dbReference type="PANTHER" id="PTHR15004:SF0">
    <property type="entry name" value="GLUTAMYL-TRNA(GLN) AMIDOTRANSFERASE SUBUNIT C, MITOCHONDRIAL"/>
    <property type="match status" value="1"/>
</dbReference>
<evidence type="ECO:0000313" key="11">
    <source>
        <dbReference type="Proteomes" id="UP000527860"/>
    </source>
</evidence>
<dbReference type="NCBIfam" id="TIGR00135">
    <property type="entry name" value="gatC"/>
    <property type="match status" value="1"/>
</dbReference>
<evidence type="ECO:0000256" key="5">
    <source>
        <dbReference type="ARBA" id="ARBA00047913"/>
    </source>
</evidence>
<dbReference type="Pfam" id="PF02686">
    <property type="entry name" value="GatC"/>
    <property type="match status" value="1"/>
</dbReference>
<dbReference type="InterPro" id="IPR036113">
    <property type="entry name" value="Asp/Glu-ADT_sf_sub_c"/>
</dbReference>
<keyword evidence="11" id="KW-1185">Reference proteome</keyword>
<dbReference type="EMBL" id="JXII01000008">
    <property type="protein sequence ID" value="KIH70213.1"/>
    <property type="molecule type" value="Genomic_DNA"/>
</dbReference>
<feature type="region of interest" description="Disordered" evidence="7">
    <location>
        <begin position="72"/>
        <end position="96"/>
    </location>
</feature>